<sequence length="79" mass="9090">MINFLSSCPTTLENSKSSGDIFKCFSDRSDRDLALSRYPLPSSYMWYSSSSHLEPSKMVHWRHCGVLLDSVYILFYLDG</sequence>
<comment type="caution">
    <text evidence="1">The sequence shown here is derived from an EMBL/GenBank/DDBJ whole genome shotgun (WGS) entry which is preliminary data.</text>
</comment>
<evidence type="ECO:0000313" key="1">
    <source>
        <dbReference type="EMBL" id="OMH79927.1"/>
    </source>
</evidence>
<organism evidence="1 2">
    <name type="scientific">Zancudomyces culisetae</name>
    <name type="common">Gut fungus</name>
    <name type="synonym">Smittium culisetae</name>
    <dbReference type="NCBI Taxonomy" id="1213189"/>
    <lineage>
        <taxon>Eukaryota</taxon>
        <taxon>Fungi</taxon>
        <taxon>Fungi incertae sedis</taxon>
        <taxon>Zoopagomycota</taxon>
        <taxon>Kickxellomycotina</taxon>
        <taxon>Harpellomycetes</taxon>
        <taxon>Harpellales</taxon>
        <taxon>Legeriomycetaceae</taxon>
        <taxon>Zancudomyces</taxon>
    </lineage>
</organism>
<keyword evidence="2" id="KW-1185">Reference proteome</keyword>
<accession>A0A1R1PG58</accession>
<evidence type="ECO:0000313" key="2">
    <source>
        <dbReference type="Proteomes" id="UP000188320"/>
    </source>
</evidence>
<proteinExistence type="predicted"/>
<gene>
    <name evidence="1" type="ORF">AX774_g6641</name>
</gene>
<dbReference type="EMBL" id="LSSK01001357">
    <property type="protein sequence ID" value="OMH79927.1"/>
    <property type="molecule type" value="Genomic_DNA"/>
</dbReference>
<name>A0A1R1PG58_ZANCU</name>
<reference evidence="2" key="1">
    <citation type="submission" date="2017-01" db="EMBL/GenBank/DDBJ databases">
        <authorList>
            <person name="Wang Y."/>
            <person name="White M."/>
            <person name="Kvist S."/>
            <person name="Moncalvo J.-M."/>
        </authorList>
    </citation>
    <scope>NUCLEOTIDE SEQUENCE [LARGE SCALE GENOMIC DNA]</scope>
    <source>
        <strain evidence="2">COL-18-3</strain>
    </source>
</reference>
<dbReference type="Proteomes" id="UP000188320">
    <property type="component" value="Unassembled WGS sequence"/>
</dbReference>
<protein>
    <submittedName>
        <fullName evidence="1">Uncharacterized protein</fullName>
    </submittedName>
</protein>
<dbReference type="AlphaFoldDB" id="A0A1R1PG58"/>